<sequence length="251" mass="26017">MDRVRLLVKAQIGPESAGSGPESADELGGESDEPLDAIDEELVAFRSDLSPAAGSGPESAGSGPESADELGGESDEPLDAIDEELVAFRSDLSPHVYADGAYNDAASDALSDAASDPDAPSGGHARQCRLDAEFGRALSASTMLVEYQEQLIMRRLASVREMGSVAAASAATQHDIAAVLSDALRHHASQLAPLAAAKHAPSVAAPAPQIRPAQPLEAVRISDRSRAFARFIPTLTPQFALSPALDAQVSE</sequence>
<gene>
    <name evidence="2" type="ORF">HK105_207672</name>
</gene>
<evidence type="ECO:0000256" key="1">
    <source>
        <dbReference type="SAM" id="MobiDB-lite"/>
    </source>
</evidence>
<evidence type="ECO:0000313" key="2">
    <source>
        <dbReference type="EMBL" id="KAL2912785.1"/>
    </source>
</evidence>
<dbReference type="EMBL" id="JADGIZ020000057">
    <property type="protein sequence ID" value="KAL2912785.1"/>
    <property type="molecule type" value="Genomic_DNA"/>
</dbReference>
<keyword evidence="3" id="KW-1185">Reference proteome</keyword>
<organism evidence="2 3">
    <name type="scientific">Polyrhizophydium stewartii</name>
    <dbReference type="NCBI Taxonomy" id="2732419"/>
    <lineage>
        <taxon>Eukaryota</taxon>
        <taxon>Fungi</taxon>
        <taxon>Fungi incertae sedis</taxon>
        <taxon>Chytridiomycota</taxon>
        <taxon>Chytridiomycota incertae sedis</taxon>
        <taxon>Chytridiomycetes</taxon>
        <taxon>Rhizophydiales</taxon>
        <taxon>Rhizophydiales incertae sedis</taxon>
        <taxon>Polyrhizophydium</taxon>
    </lineage>
</organism>
<feature type="region of interest" description="Disordered" evidence="1">
    <location>
        <begin position="9"/>
        <end position="75"/>
    </location>
</feature>
<reference evidence="2 3" key="1">
    <citation type="submission" date="2023-09" db="EMBL/GenBank/DDBJ databases">
        <title>Pangenome analysis of Batrachochytrium dendrobatidis and related Chytrids.</title>
        <authorList>
            <person name="Yacoub M.N."/>
            <person name="Stajich J.E."/>
            <person name="James T.Y."/>
        </authorList>
    </citation>
    <scope>NUCLEOTIDE SEQUENCE [LARGE SCALE GENOMIC DNA]</scope>
    <source>
        <strain evidence="2 3">JEL0888</strain>
    </source>
</reference>
<comment type="caution">
    <text evidence="2">The sequence shown here is derived from an EMBL/GenBank/DDBJ whole genome shotgun (WGS) entry which is preliminary data.</text>
</comment>
<evidence type="ECO:0000313" key="3">
    <source>
        <dbReference type="Proteomes" id="UP001527925"/>
    </source>
</evidence>
<feature type="compositionally biased region" description="Acidic residues" evidence="1">
    <location>
        <begin position="66"/>
        <end position="75"/>
    </location>
</feature>
<protein>
    <submittedName>
        <fullName evidence="2">Uncharacterized protein</fullName>
    </submittedName>
</protein>
<name>A0ABR4MZU6_9FUNG</name>
<feature type="compositionally biased region" description="Acidic residues" evidence="1">
    <location>
        <begin position="23"/>
        <end position="42"/>
    </location>
</feature>
<feature type="compositionally biased region" description="Low complexity" evidence="1">
    <location>
        <begin position="50"/>
        <end position="65"/>
    </location>
</feature>
<proteinExistence type="predicted"/>
<dbReference type="Proteomes" id="UP001527925">
    <property type="component" value="Unassembled WGS sequence"/>
</dbReference>
<accession>A0ABR4MZU6</accession>